<accession>A0A1Z4GLE3</accession>
<protein>
    <submittedName>
        <fullName evidence="2">Helicase domain-containing protein</fullName>
    </submittedName>
</protein>
<dbReference type="InterPro" id="IPR027417">
    <property type="entry name" value="P-loop_NTPase"/>
</dbReference>
<keyword evidence="2" id="KW-0067">ATP-binding</keyword>
<keyword evidence="3" id="KW-1185">Reference proteome</keyword>
<evidence type="ECO:0000259" key="1">
    <source>
        <dbReference type="PROSITE" id="PS51194"/>
    </source>
</evidence>
<sequence length="1319" mass="149544">MELSFLEQASIWGQVFEIAVKRGVLQQLIHQKLLLQDNKVFQLWQSHKNKDISQQLVKAFKLTDANTKEWVETMLRHLLVLGYGLGWTAMRECLNHSQIRKPELKAIWCPLTFPGQQMQRDEEKEATAKAFQETFNIPGKPDENLVNRGQPARADFILWLSNEYIPQRNTEQEKVISSKDFKTDFSQPKDPKRKKIDNLIICLEFSYNAPIKFADFQHETPHREEMSRYARYVESRGVFSRVCAEVEGEEFSLSKRIESFLSAFSGQDKPLFKLCQASSYIDSLIHVLRKRKRLEGTCNARAMAVTSNGIESLAAQFCGVEPEPDTRAKLIKSLGKAYCKAKHSDNDVPLDLDAEIRLVFKRLLKGLPSAFKEEAKRLGNNPTLGQYSHFTFQENVTDFYNPMGEISKAEAIASIEDHEALHQFFGCDPTPQIANFVNDINPNQETIRLREVHEAAVFAGITATQVGKINVLALEGNPGIGKTTAVMKFLKQQKQQDRGFLFLYLSPRVVINRDVTDKLARENKQPTGILTITSNKNLIDAAPEWYKKQVQQNNFPPHNIDSAVVVDGIENLIPPPSNIFFLTPEQELDIDCNIVGSTRFKRRLNERDYSIESLYSPGVLGTIAKSAQVLLKANSQLNQLVMTAAIQGYRTLNDQSTTVNAFNNLFVHKDISKKLAKKERSDFAARIPTIVVMVDELAGDGAGAPFVRKLAEWLEQQFIKPFDTNSSPFKIVLILADASLSNEVVLDSFLNSGDRAPDKVLISQSRREAPFRVTGSDRRTGLKYPTLHVMTNSYPASKLSIDYSIRLSPIKPGQNSDGTEQTIRQAIREKSEEETLTNAYLEIKDGLHKGAEQLIFFAQDKAFLRQLLEKLTSGKEALLNREDVEVLDQSVSPDQRLKLVKPPRRDEVRVLLMTSSGARGVSFPKTDCIIAAIPRFNIEAALMEVAQLIYRGRGMYTHPETGMPVSGDNKARRLVMLINDFIIEREDIDPKRLWLRQSSDLLTLLVMLRSTIHTRIKGDAGLNKNRIAFVPVGSVGDEELLRLMSDDLLDFLREAKVFISDSHPQEAKAIVKRAEQLSTSIFKHFDLRGQSSEKNAKSYANYQTLQALVKSVSRPQSSLLPSLDNDALEIPDSLTCIGPFWIEDWSDRKTEEIFSFEAWKSDIKHNSSRLLGSLKEIAESKKIKFPSKLKRPANELYKLLSREQEGFVIESSTIQALKTRNIVIGLPLDYPHFWNEQSEDDIRQQVLQDPQAWRSALGRSLTPQGLVIPVIPYYRTFPWVAVAGRRIFTQLETVFSDRYFMASNELNLLNTILLEDEAE</sequence>
<dbReference type="GO" id="GO:0004386">
    <property type="term" value="F:helicase activity"/>
    <property type="evidence" value="ECO:0007669"/>
    <property type="project" value="UniProtKB-KW"/>
</dbReference>
<name>A0A1Z4GLE3_9CYAN</name>
<keyword evidence="2" id="KW-0347">Helicase</keyword>
<gene>
    <name evidence="2" type="ORF">NIES21_41770</name>
</gene>
<keyword evidence="2" id="KW-0378">Hydrolase</keyword>
<evidence type="ECO:0000313" key="3">
    <source>
        <dbReference type="Proteomes" id="UP000218287"/>
    </source>
</evidence>
<dbReference type="OrthoDB" id="5557210at2"/>
<dbReference type="Proteomes" id="UP000218287">
    <property type="component" value="Chromosome"/>
</dbReference>
<evidence type="ECO:0000313" key="2">
    <source>
        <dbReference type="EMBL" id="BAY18331.1"/>
    </source>
</evidence>
<dbReference type="InterPro" id="IPR001650">
    <property type="entry name" value="Helicase_C-like"/>
</dbReference>
<dbReference type="PROSITE" id="PS51194">
    <property type="entry name" value="HELICASE_CTER"/>
    <property type="match status" value="1"/>
</dbReference>
<keyword evidence="2" id="KW-0547">Nucleotide-binding</keyword>
<dbReference type="EMBL" id="AP018174">
    <property type="protein sequence ID" value="BAY18331.1"/>
    <property type="molecule type" value="Genomic_DNA"/>
</dbReference>
<dbReference type="Gene3D" id="3.40.50.300">
    <property type="entry name" value="P-loop containing nucleotide triphosphate hydrolases"/>
    <property type="match status" value="1"/>
</dbReference>
<dbReference type="Pfam" id="PF00271">
    <property type="entry name" value="Helicase_C"/>
    <property type="match status" value="1"/>
</dbReference>
<proteinExistence type="predicted"/>
<organism evidence="2 3">
    <name type="scientific">Anabaenopsis circularis NIES-21</name>
    <dbReference type="NCBI Taxonomy" id="1085406"/>
    <lineage>
        <taxon>Bacteria</taxon>
        <taxon>Bacillati</taxon>
        <taxon>Cyanobacteriota</taxon>
        <taxon>Cyanophyceae</taxon>
        <taxon>Nostocales</taxon>
        <taxon>Nodulariaceae</taxon>
        <taxon>Anabaenopsis</taxon>
    </lineage>
</organism>
<dbReference type="SUPFAM" id="SSF52540">
    <property type="entry name" value="P-loop containing nucleoside triphosphate hydrolases"/>
    <property type="match status" value="1"/>
</dbReference>
<reference evidence="2 3" key="1">
    <citation type="submission" date="2017-06" db="EMBL/GenBank/DDBJ databases">
        <title>Genome sequencing of cyanobaciteial culture collection at National Institute for Environmental Studies (NIES).</title>
        <authorList>
            <person name="Hirose Y."/>
            <person name="Shimura Y."/>
            <person name="Fujisawa T."/>
            <person name="Nakamura Y."/>
            <person name="Kawachi M."/>
        </authorList>
    </citation>
    <scope>NUCLEOTIDE SEQUENCE [LARGE SCALE GENOMIC DNA]</scope>
    <source>
        <strain evidence="2 3">NIES-21</strain>
    </source>
</reference>
<feature type="domain" description="Helicase C-terminal" evidence="1">
    <location>
        <begin position="835"/>
        <end position="999"/>
    </location>
</feature>